<dbReference type="Gene3D" id="1.10.287.130">
    <property type="match status" value="1"/>
</dbReference>
<dbReference type="GO" id="GO:0006355">
    <property type="term" value="P:regulation of DNA-templated transcription"/>
    <property type="evidence" value="ECO:0007669"/>
    <property type="project" value="InterPro"/>
</dbReference>
<dbReference type="AlphaFoldDB" id="A0A1W1H7B7"/>
<dbReference type="Gene3D" id="3.40.50.2300">
    <property type="match status" value="1"/>
</dbReference>
<name>A0A1W1H7B7_9BACT</name>
<feature type="modified residue" description="4-aspartylphosphate" evidence="9">
    <location>
        <position position="494"/>
    </location>
</feature>
<dbReference type="PROSITE" id="PS50110">
    <property type="entry name" value="RESPONSE_REGULATORY"/>
    <property type="match status" value="1"/>
</dbReference>
<dbReference type="SUPFAM" id="SSF47384">
    <property type="entry name" value="Homodimeric domain of signal transducing histidine kinase"/>
    <property type="match status" value="1"/>
</dbReference>
<dbReference type="SMART" id="SM00387">
    <property type="entry name" value="HATPase_c"/>
    <property type="match status" value="1"/>
</dbReference>
<accession>A0A1W1H7B7</accession>
<evidence type="ECO:0000256" key="2">
    <source>
        <dbReference type="ARBA" id="ARBA00012438"/>
    </source>
</evidence>
<protein>
    <recommendedName>
        <fullName evidence="2">histidine kinase</fullName>
        <ecNumber evidence="2">2.7.13.3</ecNumber>
    </recommendedName>
</protein>
<comment type="catalytic activity">
    <reaction evidence="1">
        <text>ATP + protein L-histidine = ADP + protein N-phospho-L-histidine.</text>
        <dbReference type="EC" id="2.7.13.3"/>
    </reaction>
</comment>
<dbReference type="EMBL" id="FWEV01000036">
    <property type="protein sequence ID" value="SLM28268.1"/>
    <property type="molecule type" value="Genomic_DNA"/>
</dbReference>
<dbReference type="InterPro" id="IPR005467">
    <property type="entry name" value="His_kinase_dom"/>
</dbReference>
<dbReference type="InterPro" id="IPR003594">
    <property type="entry name" value="HATPase_dom"/>
</dbReference>
<gene>
    <name evidence="12" type="ORF">MTBBW1_1300008</name>
</gene>
<evidence type="ECO:0000313" key="13">
    <source>
        <dbReference type="Proteomes" id="UP000191931"/>
    </source>
</evidence>
<keyword evidence="6 12" id="KW-0418">Kinase</keyword>
<dbReference type="SMART" id="SM00448">
    <property type="entry name" value="REC"/>
    <property type="match status" value="1"/>
</dbReference>
<dbReference type="InterPro" id="IPR036890">
    <property type="entry name" value="HATPase_C_sf"/>
</dbReference>
<evidence type="ECO:0000259" key="10">
    <source>
        <dbReference type="PROSITE" id="PS50109"/>
    </source>
</evidence>
<dbReference type="SUPFAM" id="SSF55785">
    <property type="entry name" value="PYP-like sensor domain (PAS domain)"/>
    <property type="match status" value="1"/>
</dbReference>
<dbReference type="InterPro" id="IPR001789">
    <property type="entry name" value="Sig_transdc_resp-reg_receiver"/>
</dbReference>
<dbReference type="CDD" id="cd00156">
    <property type="entry name" value="REC"/>
    <property type="match status" value="1"/>
</dbReference>
<dbReference type="PRINTS" id="PR00344">
    <property type="entry name" value="BCTRLSENSOR"/>
</dbReference>
<dbReference type="PANTHER" id="PTHR43065">
    <property type="entry name" value="SENSOR HISTIDINE KINASE"/>
    <property type="match status" value="1"/>
</dbReference>
<dbReference type="InterPro" id="IPR003661">
    <property type="entry name" value="HisK_dim/P_dom"/>
</dbReference>
<keyword evidence="13" id="KW-1185">Reference proteome</keyword>
<dbReference type="RefSeq" id="WP_080804616.1">
    <property type="nucleotide sequence ID" value="NZ_LT828548.1"/>
</dbReference>
<dbReference type="PANTHER" id="PTHR43065:SF46">
    <property type="entry name" value="C4-DICARBOXYLATE TRANSPORT SENSOR PROTEIN DCTB"/>
    <property type="match status" value="1"/>
</dbReference>
<dbReference type="PROSITE" id="PS50109">
    <property type="entry name" value="HIS_KIN"/>
    <property type="match status" value="1"/>
</dbReference>
<dbReference type="Gene3D" id="3.30.450.20">
    <property type="entry name" value="PAS domain"/>
    <property type="match status" value="1"/>
</dbReference>
<dbReference type="GO" id="GO:0000155">
    <property type="term" value="F:phosphorelay sensor kinase activity"/>
    <property type="evidence" value="ECO:0007669"/>
    <property type="project" value="InterPro"/>
</dbReference>
<dbReference type="SMART" id="SM00091">
    <property type="entry name" value="PAS"/>
    <property type="match status" value="1"/>
</dbReference>
<evidence type="ECO:0000313" key="12">
    <source>
        <dbReference type="EMBL" id="SLM28268.1"/>
    </source>
</evidence>
<dbReference type="InterPro" id="IPR004358">
    <property type="entry name" value="Sig_transdc_His_kin-like_C"/>
</dbReference>
<evidence type="ECO:0000256" key="9">
    <source>
        <dbReference type="PROSITE-ProRule" id="PRU00169"/>
    </source>
</evidence>
<evidence type="ECO:0000256" key="8">
    <source>
        <dbReference type="ARBA" id="ARBA00023012"/>
    </source>
</evidence>
<keyword evidence="5" id="KW-0547">Nucleotide-binding</keyword>
<keyword evidence="4" id="KW-0808">Transferase</keyword>
<dbReference type="SUPFAM" id="SSF52172">
    <property type="entry name" value="CheY-like"/>
    <property type="match status" value="1"/>
</dbReference>
<dbReference type="InterPro" id="IPR036097">
    <property type="entry name" value="HisK_dim/P_sf"/>
</dbReference>
<dbReference type="InterPro" id="IPR013767">
    <property type="entry name" value="PAS_fold"/>
</dbReference>
<dbReference type="CDD" id="cd00130">
    <property type="entry name" value="PAS"/>
    <property type="match status" value="1"/>
</dbReference>
<keyword evidence="3 9" id="KW-0597">Phosphoprotein</keyword>
<dbReference type="InterPro" id="IPR035965">
    <property type="entry name" value="PAS-like_dom_sf"/>
</dbReference>
<dbReference type="GO" id="GO:0005524">
    <property type="term" value="F:ATP binding"/>
    <property type="evidence" value="ECO:0007669"/>
    <property type="project" value="UniProtKB-KW"/>
</dbReference>
<dbReference type="InterPro" id="IPR000014">
    <property type="entry name" value="PAS"/>
</dbReference>
<evidence type="ECO:0000256" key="6">
    <source>
        <dbReference type="ARBA" id="ARBA00022777"/>
    </source>
</evidence>
<dbReference type="EC" id="2.7.13.3" evidence="2"/>
<dbReference type="Pfam" id="PF02518">
    <property type="entry name" value="HATPase_c"/>
    <property type="match status" value="1"/>
</dbReference>
<keyword evidence="7" id="KW-0067">ATP-binding</keyword>
<feature type="domain" description="Histidine kinase" evidence="10">
    <location>
        <begin position="197"/>
        <end position="422"/>
    </location>
</feature>
<organism evidence="12 13">
    <name type="scientific">Desulfamplus magnetovallimortis</name>
    <dbReference type="NCBI Taxonomy" id="1246637"/>
    <lineage>
        <taxon>Bacteria</taxon>
        <taxon>Pseudomonadati</taxon>
        <taxon>Thermodesulfobacteriota</taxon>
        <taxon>Desulfobacteria</taxon>
        <taxon>Desulfobacterales</taxon>
        <taxon>Desulfobacteraceae</taxon>
        <taxon>Desulfamplus</taxon>
    </lineage>
</organism>
<proteinExistence type="predicted"/>
<evidence type="ECO:0000256" key="3">
    <source>
        <dbReference type="ARBA" id="ARBA00022553"/>
    </source>
</evidence>
<dbReference type="InterPro" id="IPR011006">
    <property type="entry name" value="CheY-like_superfamily"/>
</dbReference>
<dbReference type="STRING" id="1246637.MTBBW1_1300008"/>
<dbReference type="Gene3D" id="3.30.565.10">
    <property type="entry name" value="Histidine kinase-like ATPase, C-terminal domain"/>
    <property type="match status" value="1"/>
</dbReference>
<dbReference type="Proteomes" id="UP000191931">
    <property type="component" value="Unassembled WGS sequence"/>
</dbReference>
<reference evidence="12 13" key="1">
    <citation type="submission" date="2017-03" db="EMBL/GenBank/DDBJ databases">
        <authorList>
            <person name="Afonso C.L."/>
            <person name="Miller P.J."/>
            <person name="Scott M.A."/>
            <person name="Spackman E."/>
            <person name="Goraichik I."/>
            <person name="Dimitrov K.M."/>
            <person name="Suarez D.L."/>
            <person name="Swayne D.E."/>
        </authorList>
    </citation>
    <scope>NUCLEOTIDE SEQUENCE [LARGE SCALE GENOMIC DNA]</scope>
    <source>
        <strain evidence="12">PRJEB14757</strain>
    </source>
</reference>
<evidence type="ECO:0000256" key="5">
    <source>
        <dbReference type="ARBA" id="ARBA00022741"/>
    </source>
</evidence>
<dbReference type="SMART" id="SM00388">
    <property type="entry name" value="HisKA"/>
    <property type="match status" value="1"/>
</dbReference>
<keyword evidence="8" id="KW-0902">Two-component regulatory system</keyword>
<dbReference type="Pfam" id="PF00512">
    <property type="entry name" value="HisKA"/>
    <property type="match status" value="1"/>
</dbReference>
<evidence type="ECO:0000256" key="7">
    <source>
        <dbReference type="ARBA" id="ARBA00022840"/>
    </source>
</evidence>
<dbReference type="Pfam" id="PF00072">
    <property type="entry name" value="Response_reg"/>
    <property type="match status" value="1"/>
</dbReference>
<evidence type="ECO:0000256" key="1">
    <source>
        <dbReference type="ARBA" id="ARBA00000085"/>
    </source>
</evidence>
<sequence>MKDYSDQEIRQKELRSMIVGLGKGSLRKSYFPQLQEQIKALRLAKEKAEENEKKFSLIFDSTSDGILLVSPDNGAVYLCNRTACHMFAYSSEEMTSCMIADLFTESENENDNLLEKLISNSESYRSALRHIPMKTSKGSIIYCDINTSFVEIDANRYLLILFRDVTELARIEKENKEVQARLFQAQKMEAIGTLAGGIAHDFNNILSGIFGYSRLTENCIKENNHKKSLYYVEQIQKSAQKATDLIYQILTFTRMSNPEKHPLKLSLAVKETLKLLRPIIPATIEIKSKIESSARIMADPTKIHQLLMNFCTNAYHAMQEKGGILYVTLKEIDCTFENCIKDLDIKPGKYLELKVQDTGKGMDKSIVEKIFDPYFTTKEEGEGTGLGLAIALVVIEEHNGFIKVDSEPGKGSCFQVYFPVLDKKSPSVVINRKETLQECGTETIMLVDDEETILDVTGRILKKYGYTVVSFIDSSDALDAFKSDPDKFDLVITDMTMPGMEGNKLAAAILKIRPEMPIIICTGYSDRISEEAALSMGIRKYVEKPVITNNLALLIREVLKK</sequence>
<dbReference type="OrthoDB" id="5416228at2"/>
<dbReference type="SUPFAM" id="SSF55874">
    <property type="entry name" value="ATPase domain of HSP90 chaperone/DNA topoisomerase II/histidine kinase"/>
    <property type="match status" value="1"/>
</dbReference>
<dbReference type="NCBIfam" id="TIGR00229">
    <property type="entry name" value="sensory_box"/>
    <property type="match status" value="1"/>
</dbReference>
<evidence type="ECO:0000256" key="4">
    <source>
        <dbReference type="ARBA" id="ARBA00022679"/>
    </source>
</evidence>
<evidence type="ECO:0000259" key="11">
    <source>
        <dbReference type="PROSITE" id="PS50110"/>
    </source>
</evidence>
<dbReference type="Pfam" id="PF00989">
    <property type="entry name" value="PAS"/>
    <property type="match status" value="1"/>
</dbReference>
<feature type="domain" description="Response regulatory" evidence="11">
    <location>
        <begin position="443"/>
        <end position="559"/>
    </location>
</feature>